<accession>A0AAV5K7P6</accession>
<reference evidence="1 2" key="1">
    <citation type="journal article" date="2021" name="Commun. Biol.">
        <title>The genome of Shorea leprosula (Dipterocarpaceae) highlights the ecological relevance of drought in aseasonal tropical rainforests.</title>
        <authorList>
            <person name="Ng K.K.S."/>
            <person name="Kobayashi M.J."/>
            <person name="Fawcett J.A."/>
            <person name="Hatakeyama M."/>
            <person name="Paape T."/>
            <person name="Ng C.H."/>
            <person name="Ang C.C."/>
            <person name="Tnah L.H."/>
            <person name="Lee C.T."/>
            <person name="Nishiyama T."/>
            <person name="Sese J."/>
            <person name="O'Brien M.J."/>
            <person name="Copetti D."/>
            <person name="Mohd Noor M.I."/>
            <person name="Ong R.C."/>
            <person name="Putra M."/>
            <person name="Sireger I.Z."/>
            <person name="Indrioko S."/>
            <person name="Kosugi Y."/>
            <person name="Izuno A."/>
            <person name="Isagi Y."/>
            <person name="Lee S.L."/>
            <person name="Shimizu K.K."/>
        </authorList>
    </citation>
    <scope>NUCLEOTIDE SEQUENCE [LARGE SCALE GENOMIC DNA]</scope>
    <source>
        <strain evidence="1">214</strain>
    </source>
</reference>
<proteinExistence type="predicted"/>
<dbReference type="Proteomes" id="UP001054252">
    <property type="component" value="Unassembled WGS sequence"/>
</dbReference>
<protein>
    <submittedName>
        <fullName evidence="1">Uncharacterized protein</fullName>
    </submittedName>
</protein>
<keyword evidence="2" id="KW-1185">Reference proteome</keyword>
<evidence type="ECO:0000313" key="1">
    <source>
        <dbReference type="EMBL" id="GKV19466.1"/>
    </source>
</evidence>
<sequence length="86" mass="9654">MEGSRSGPDSLHMVAAVGRIGPLSWSDKSTNCLVHFCYLPCALCQEYRELRNRGFDVSIDLESLPNILQKKYALIRDLDKSLQGIL</sequence>
<evidence type="ECO:0000313" key="2">
    <source>
        <dbReference type="Proteomes" id="UP001054252"/>
    </source>
</evidence>
<name>A0AAV5K7P6_9ROSI</name>
<dbReference type="AlphaFoldDB" id="A0AAV5K7P6"/>
<gene>
    <name evidence="1" type="ORF">SLEP1_g29727</name>
</gene>
<organism evidence="1 2">
    <name type="scientific">Rubroshorea leprosula</name>
    <dbReference type="NCBI Taxonomy" id="152421"/>
    <lineage>
        <taxon>Eukaryota</taxon>
        <taxon>Viridiplantae</taxon>
        <taxon>Streptophyta</taxon>
        <taxon>Embryophyta</taxon>
        <taxon>Tracheophyta</taxon>
        <taxon>Spermatophyta</taxon>
        <taxon>Magnoliopsida</taxon>
        <taxon>eudicotyledons</taxon>
        <taxon>Gunneridae</taxon>
        <taxon>Pentapetalae</taxon>
        <taxon>rosids</taxon>
        <taxon>malvids</taxon>
        <taxon>Malvales</taxon>
        <taxon>Dipterocarpaceae</taxon>
        <taxon>Rubroshorea</taxon>
    </lineage>
</organism>
<dbReference type="EMBL" id="BPVZ01000053">
    <property type="protein sequence ID" value="GKV19466.1"/>
    <property type="molecule type" value="Genomic_DNA"/>
</dbReference>
<comment type="caution">
    <text evidence="1">The sequence shown here is derived from an EMBL/GenBank/DDBJ whole genome shotgun (WGS) entry which is preliminary data.</text>
</comment>